<feature type="compositionally biased region" description="Acidic residues" evidence="1">
    <location>
        <begin position="564"/>
        <end position="578"/>
    </location>
</feature>
<keyword evidence="3" id="KW-1185">Reference proteome</keyword>
<reference evidence="2 3" key="1">
    <citation type="journal article" date="2018" name="PLoS Pathog.">
        <title>Evolution of structural diversity of trichothecenes, a family of toxins produced by plant pathogenic and entomopathogenic fungi.</title>
        <authorList>
            <person name="Proctor R.H."/>
            <person name="McCormick S.P."/>
            <person name="Kim H.S."/>
            <person name="Cardoza R.E."/>
            <person name="Stanley A.M."/>
            <person name="Lindo L."/>
            <person name="Kelly A."/>
            <person name="Brown D.W."/>
            <person name="Lee T."/>
            <person name="Vaughan M.M."/>
            <person name="Alexander N.J."/>
            <person name="Busman M."/>
            <person name="Gutierrez S."/>
        </authorList>
    </citation>
    <scope>NUCLEOTIDE SEQUENCE [LARGE SCALE GENOMIC DNA]</scope>
    <source>
        <strain evidence="2 3">NRRL 3299</strain>
    </source>
</reference>
<feature type="compositionally biased region" description="Polar residues" evidence="1">
    <location>
        <begin position="956"/>
        <end position="973"/>
    </location>
</feature>
<feature type="compositionally biased region" description="Polar residues" evidence="1">
    <location>
        <begin position="1547"/>
        <end position="1567"/>
    </location>
</feature>
<feature type="compositionally biased region" description="Acidic residues" evidence="1">
    <location>
        <begin position="402"/>
        <end position="414"/>
    </location>
</feature>
<feature type="region of interest" description="Disordered" evidence="1">
    <location>
        <begin position="191"/>
        <end position="237"/>
    </location>
</feature>
<gene>
    <name evidence="2" type="ORF">FSPOR_11170</name>
</gene>
<dbReference type="STRING" id="5514.A0A395RHT2"/>
<feature type="compositionally biased region" description="Polar residues" evidence="1">
    <location>
        <begin position="1082"/>
        <end position="1104"/>
    </location>
</feature>
<feature type="compositionally biased region" description="Acidic residues" evidence="1">
    <location>
        <begin position="484"/>
        <end position="503"/>
    </location>
</feature>
<feature type="compositionally biased region" description="Acidic residues" evidence="1">
    <location>
        <begin position="457"/>
        <end position="469"/>
    </location>
</feature>
<evidence type="ECO:0000313" key="2">
    <source>
        <dbReference type="EMBL" id="RGP59688.1"/>
    </source>
</evidence>
<feature type="compositionally biased region" description="Low complexity" evidence="1">
    <location>
        <begin position="1227"/>
        <end position="1239"/>
    </location>
</feature>
<feature type="compositionally biased region" description="Polar residues" evidence="1">
    <location>
        <begin position="1017"/>
        <end position="1045"/>
    </location>
</feature>
<feature type="compositionally biased region" description="Polar residues" evidence="1">
    <location>
        <begin position="777"/>
        <end position="792"/>
    </location>
</feature>
<dbReference type="EMBL" id="PXOF01000211">
    <property type="protein sequence ID" value="RGP59688.1"/>
    <property type="molecule type" value="Genomic_DNA"/>
</dbReference>
<feature type="region of interest" description="Disordered" evidence="1">
    <location>
        <begin position="369"/>
        <end position="578"/>
    </location>
</feature>
<feature type="compositionally biased region" description="Basic and acidic residues" evidence="1">
    <location>
        <begin position="793"/>
        <end position="811"/>
    </location>
</feature>
<feature type="compositionally biased region" description="Basic and acidic residues" evidence="1">
    <location>
        <begin position="655"/>
        <end position="673"/>
    </location>
</feature>
<feature type="compositionally biased region" description="Low complexity" evidence="1">
    <location>
        <begin position="1447"/>
        <end position="1462"/>
    </location>
</feature>
<feature type="compositionally biased region" description="Basic and acidic residues" evidence="1">
    <location>
        <begin position="415"/>
        <end position="425"/>
    </location>
</feature>
<feature type="region of interest" description="Disordered" evidence="1">
    <location>
        <begin position="1061"/>
        <end position="1133"/>
    </location>
</feature>
<comment type="caution">
    <text evidence="2">The sequence shown here is derived from an EMBL/GenBank/DDBJ whole genome shotgun (WGS) entry which is preliminary data.</text>
</comment>
<feature type="compositionally biased region" description="Polar residues" evidence="1">
    <location>
        <begin position="1287"/>
        <end position="1308"/>
    </location>
</feature>
<feature type="compositionally biased region" description="Polar residues" evidence="1">
    <location>
        <begin position="1410"/>
        <end position="1434"/>
    </location>
</feature>
<feature type="compositionally biased region" description="Polar residues" evidence="1">
    <location>
        <begin position="1115"/>
        <end position="1133"/>
    </location>
</feature>
<name>A0A395RHT2_FUSSP</name>
<protein>
    <submittedName>
        <fullName evidence="2">Uncharacterized protein</fullName>
    </submittedName>
</protein>
<feature type="compositionally biased region" description="Polar residues" evidence="1">
    <location>
        <begin position="1524"/>
        <end position="1540"/>
    </location>
</feature>
<feature type="compositionally biased region" description="Polar residues" evidence="1">
    <location>
        <begin position="1173"/>
        <end position="1218"/>
    </location>
</feature>
<feature type="compositionally biased region" description="Low complexity" evidence="1">
    <location>
        <begin position="891"/>
        <end position="909"/>
    </location>
</feature>
<evidence type="ECO:0000256" key="1">
    <source>
        <dbReference type="SAM" id="MobiDB-lite"/>
    </source>
</evidence>
<feature type="compositionally biased region" description="Polar residues" evidence="1">
    <location>
        <begin position="935"/>
        <end position="948"/>
    </location>
</feature>
<feature type="region of interest" description="Disordered" evidence="1">
    <location>
        <begin position="1383"/>
        <end position="1576"/>
    </location>
</feature>
<proteinExistence type="predicted"/>
<feature type="compositionally biased region" description="Basic and acidic residues" evidence="1">
    <location>
        <begin position="699"/>
        <end position="715"/>
    </location>
</feature>
<feature type="compositionally biased region" description="Low complexity" evidence="1">
    <location>
        <begin position="1384"/>
        <end position="1397"/>
    </location>
</feature>
<dbReference type="Proteomes" id="UP000266152">
    <property type="component" value="Unassembled WGS sequence"/>
</dbReference>
<feature type="region of interest" description="Disordered" evidence="1">
    <location>
        <begin position="1336"/>
        <end position="1370"/>
    </location>
</feature>
<feature type="compositionally biased region" description="Basic and acidic residues" evidence="1">
    <location>
        <begin position="606"/>
        <end position="629"/>
    </location>
</feature>
<feature type="compositionally biased region" description="Acidic residues" evidence="1">
    <location>
        <begin position="380"/>
        <end position="393"/>
    </location>
</feature>
<feature type="compositionally biased region" description="Polar residues" evidence="1">
    <location>
        <begin position="1061"/>
        <end position="1071"/>
    </location>
</feature>
<evidence type="ECO:0000313" key="3">
    <source>
        <dbReference type="Proteomes" id="UP000266152"/>
    </source>
</evidence>
<feature type="compositionally biased region" description="Polar residues" evidence="1">
    <location>
        <begin position="1463"/>
        <end position="1484"/>
    </location>
</feature>
<sequence>MNSTRTSVAGVEVFDLTDNSNDLSSQSLPRIPNSLSRRYRQGGATFTANRHGVFERSRKRRRSDDLTTGHKQARLESTRKSIHYDAVYQNQRAVKKHIIVRRPTDDSQHAKFYIIRCDQHDISFDNKPLQDALTHLRSKHGILTASHDTVIECLGIEVIGCDDQKLEQNNTVAQKALQNGTNALGRDSIRVMNDDDSNRSELPKSKRNCQKRPAAKQKHVRNPTRSHQPYSQLDKDDTPLDLVPGNVYTIWWFETKQWFAGLLIPPQNLESVGIYNSLEKLAIFKTLPACYQYDTSSKSLSWAEGYEDGGPKSSERYYPFIFFEGFKFPNDCHQAWIQMDNIKPWDDDKTVYIEHRDQAVEFIRERREGKKLESQRPEIETEISDSMGDDESSENVGSRDPDYDENSDDVSLENDECRDSDHDENSDVDEFEHSSPLAESSTDNQAVPEPNVATPDTIDEPEVAAELEEVSNKTTVDPAHDTQQSDESDEEMIDVSDEMDDCPAPEASRRLMTTVPLPDLPLQRERVPKDPDDDPDQTTQTQESPIQYDDEMDIVLSEGTGETEGQEDINPSDDDLDETGAVAMVEEVLHNGNKEAQKDILMTKPCGDHSTTKEHAQCDRRTVTKTHDDLAEEMAPVGTPETDTQYIAESEDDDASQHEDLANQTNVDRRAESVSRQSSEGSRVLLRDSNEKPQATFTRRSDQNRWTNDDIRRITDGALSERGTIEGGSSDIQSTAEPIPVQELAVVKESASTRVPVQDLDLDSLLKEGESLELHMSQAQPAASCQPSPTSSDDNRLAEEIFHALLSEDRQSSTPKSPDDMNYSNGDAFRPRAPLAGIGGRYFASSPPTSEERSQPSPYAQMGEPASVHSRPVSKGSDVRQPSYEETGTPASVLRRLSAASNARRNYSNGEMGQRAHVASRPLTGNGDIPRQRSYDTGTGQSVSATDSSNHEPHLRNSTHGSMDQIRSAQPRLSSRELESRPQVVGTAIRQSPLTSHSDIRPTAETSPVQMPFRSAATHQKTPANPSNWLQQVTTSPPESHVQVSKSTLMPPGIQAIISSQQSANAPNQGSGVSGYPHSPQIAGTESSQSIPTSEQNQKPVNPSSYPPAVADSLPSPTTQSFPISHLPSSTQQSARDILRFLHQTDSSAQQPGHDARLPPSGVYPDTEAHSRQLGQQGSSATFKTPAVGNSHTFQEAMRSPQQHVIQSPPSSYQNPSVPQVMPSPRPSNSSISRTSSLSQGYAVPPPQPLPSPYLLAGEVLKALSNTQDFRVQPSPHQPVRELARSHTATYGQPRPNTAASSPYITTSLPPPSTLAQGPPSLQVGASPRLQAMEISRPSSAAHESRTPTSPRQYAMRFSQPGSTNHGASVDTAASPRVTLMSTSRSGSFVQGQSSSVNASPQLAAKEISRPSSTIYGQRTQPTMSSPRNTSIVMSQPAPPTHGRVYQPPSSSSPRLPAAQSLRHNTVDYSHSGPQTMSSPQQSRPGLPKEPSGPGSRVHHSNSSNGPLPPPQPRVGNYVPATIAHQSRSPPIQAHNNPMSHSHRQSHTASQSYSYGNGSETRNSTPRSHAPAYQVPVQPPKPAVQPGPLHAHLPPQIAEALKERAGRRGSDIKPGDFLNYQNMYECPFCRAGMPEQAVFVQHLQRLCPYIEHLDEKRQTTEVRR</sequence>
<feature type="compositionally biased region" description="Basic and acidic residues" evidence="1">
    <location>
        <begin position="369"/>
        <end position="379"/>
    </location>
</feature>
<feature type="compositionally biased region" description="Basic residues" evidence="1">
    <location>
        <begin position="205"/>
        <end position="224"/>
    </location>
</feature>
<feature type="compositionally biased region" description="Basic and acidic residues" evidence="1">
    <location>
        <begin position="191"/>
        <end position="204"/>
    </location>
</feature>
<organism evidence="2 3">
    <name type="scientific">Fusarium sporotrichioides</name>
    <dbReference type="NCBI Taxonomy" id="5514"/>
    <lineage>
        <taxon>Eukaryota</taxon>
        <taxon>Fungi</taxon>
        <taxon>Dikarya</taxon>
        <taxon>Ascomycota</taxon>
        <taxon>Pezizomycotina</taxon>
        <taxon>Sordariomycetes</taxon>
        <taxon>Hypocreomycetidae</taxon>
        <taxon>Hypocreales</taxon>
        <taxon>Nectriaceae</taxon>
        <taxon>Fusarium</taxon>
    </lineage>
</organism>
<feature type="region of interest" description="Disordered" evidence="1">
    <location>
        <begin position="1271"/>
        <end position="1324"/>
    </location>
</feature>
<feature type="region of interest" description="Disordered" evidence="1">
    <location>
        <begin position="592"/>
        <end position="737"/>
    </location>
</feature>
<feature type="region of interest" description="Disordered" evidence="1">
    <location>
        <begin position="769"/>
        <end position="1045"/>
    </location>
</feature>
<feature type="region of interest" description="Disordered" evidence="1">
    <location>
        <begin position="1146"/>
        <end position="1250"/>
    </location>
</feature>
<accession>A0A395RHT2</accession>